<dbReference type="PANTHER" id="PTHR34216:SF3">
    <property type="entry name" value="POLY-BETA-1,6-N-ACETYL-D-GLUCOSAMINE N-DEACETYLASE"/>
    <property type="match status" value="1"/>
</dbReference>
<dbReference type="Proteomes" id="UP000214975">
    <property type="component" value="Chromosome"/>
</dbReference>
<evidence type="ECO:0000313" key="4">
    <source>
        <dbReference type="EMBL" id="AST58610.1"/>
    </source>
</evidence>
<dbReference type="Pfam" id="PF01522">
    <property type="entry name" value="Polysacc_deac_1"/>
    <property type="match status" value="1"/>
</dbReference>
<dbReference type="GO" id="GO:0016810">
    <property type="term" value="F:hydrolase activity, acting on carbon-nitrogen (but not peptide) bonds"/>
    <property type="evidence" value="ECO:0007669"/>
    <property type="project" value="InterPro"/>
</dbReference>
<dbReference type="GO" id="GO:0005576">
    <property type="term" value="C:extracellular region"/>
    <property type="evidence" value="ECO:0007669"/>
    <property type="project" value="UniProtKB-SubCell"/>
</dbReference>
<comment type="subcellular location">
    <subcellularLocation>
        <location evidence="1">Secreted</location>
    </subcellularLocation>
</comment>
<dbReference type="GO" id="GO:0005975">
    <property type="term" value="P:carbohydrate metabolic process"/>
    <property type="evidence" value="ECO:0007669"/>
    <property type="project" value="InterPro"/>
</dbReference>
<keyword evidence="2" id="KW-0732">Signal</keyword>
<dbReference type="InterPro" id="IPR051398">
    <property type="entry name" value="Polysacch_Deacetylase"/>
</dbReference>
<evidence type="ECO:0000256" key="2">
    <source>
        <dbReference type="ARBA" id="ARBA00022729"/>
    </source>
</evidence>
<reference evidence="4 5" key="1">
    <citation type="submission" date="2016-08" db="EMBL/GenBank/DDBJ databases">
        <title>A novel genetic cassette of butanologenic Thermoanaerobacterium thermosaccharolyticum that directly convert cellulose to butanol.</title>
        <authorList>
            <person name="Li T."/>
            <person name="He J."/>
        </authorList>
    </citation>
    <scope>NUCLEOTIDE SEQUENCE [LARGE SCALE GENOMIC DNA]</scope>
    <source>
        <strain evidence="4 5">TG57</strain>
    </source>
</reference>
<dbReference type="RefSeq" id="WP_099252805.1">
    <property type="nucleotide sequence ID" value="NZ_MINB01000004.1"/>
</dbReference>
<evidence type="ECO:0000313" key="5">
    <source>
        <dbReference type="Proteomes" id="UP000214975"/>
    </source>
</evidence>
<accession>A0A223I1M6</accession>
<evidence type="ECO:0000259" key="3">
    <source>
        <dbReference type="PROSITE" id="PS51677"/>
    </source>
</evidence>
<proteinExistence type="predicted"/>
<protein>
    <submittedName>
        <fullName evidence="4">Polysaccharide deacetylase</fullName>
    </submittedName>
</protein>
<dbReference type="InterPro" id="IPR002509">
    <property type="entry name" value="NODB_dom"/>
</dbReference>
<gene>
    <name evidence="4" type="ORF">Thert_02782</name>
</gene>
<dbReference type="AlphaFoldDB" id="A0A223I1M6"/>
<dbReference type="EMBL" id="CP016893">
    <property type="protein sequence ID" value="AST58610.1"/>
    <property type="molecule type" value="Genomic_DNA"/>
</dbReference>
<name>A0A223I1M6_THETR</name>
<dbReference type="InterPro" id="IPR011330">
    <property type="entry name" value="Glyco_hydro/deAcase_b/a-brl"/>
</dbReference>
<dbReference type="PROSITE" id="PS51677">
    <property type="entry name" value="NODB"/>
    <property type="match status" value="1"/>
</dbReference>
<sequence>MKISFNYYPHGKKKALTMSYDDGQVFDRKLVEIFNRYGIKGTFNLNSGKFGAEPYVSKDEIKKLYEGHEVAVHTVDHPYLTLIPKEELVYQIMEDRKNLETLVGYQVRGMAYPFGDYSHALAKELKAFGIEYSRTVNSTRSFRIPSNFLEWHPTCHHDQDVIQKLKEFKDVPEWEQMPLFYVWGHSFEFDRNGNWDLIEEFCKMASFDETVWYATNIEILDYLNALKSLKFSADGSIVFNPTFMPVWIGVDDEPVKINSGETIILK</sequence>
<evidence type="ECO:0000256" key="1">
    <source>
        <dbReference type="ARBA" id="ARBA00004613"/>
    </source>
</evidence>
<feature type="domain" description="NodB homology" evidence="3">
    <location>
        <begin position="12"/>
        <end position="266"/>
    </location>
</feature>
<dbReference type="SUPFAM" id="SSF88713">
    <property type="entry name" value="Glycoside hydrolase/deacetylase"/>
    <property type="match status" value="1"/>
</dbReference>
<dbReference type="CDD" id="cd10967">
    <property type="entry name" value="CE4_GLA_like_6s"/>
    <property type="match status" value="1"/>
</dbReference>
<dbReference type="Gene3D" id="3.20.20.370">
    <property type="entry name" value="Glycoside hydrolase/deacetylase"/>
    <property type="match status" value="1"/>
</dbReference>
<dbReference type="PANTHER" id="PTHR34216">
    <property type="match status" value="1"/>
</dbReference>
<organism evidence="4 5">
    <name type="scientific">Thermoanaerobacterium thermosaccharolyticum</name>
    <name type="common">Clostridium thermosaccharolyticum</name>
    <dbReference type="NCBI Taxonomy" id="1517"/>
    <lineage>
        <taxon>Bacteria</taxon>
        <taxon>Bacillati</taxon>
        <taxon>Bacillota</taxon>
        <taxon>Clostridia</taxon>
        <taxon>Thermoanaerobacterales</taxon>
        <taxon>Thermoanaerobacteraceae</taxon>
        <taxon>Thermoanaerobacterium</taxon>
    </lineage>
</organism>